<feature type="compositionally biased region" description="Low complexity" evidence="1">
    <location>
        <begin position="343"/>
        <end position="352"/>
    </location>
</feature>
<feature type="compositionally biased region" description="Low complexity" evidence="1">
    <location>
        <begin position="197"/>
        <end position="216"/>
    </location>
</feature>
<dbReference type="VEuPathDB" id="PlasmoDB:PmUG01_11047400"/>
<evidence type="ECO:0000313" key="4">
    <source>
        <dbReference type="Proteomes" id="UP000078597"/>
    </source>
</evidence>
<feature type="domain" description="Conserved oligomeric Golgi complex subunit 4 C-terminal" evidence="2">
    <location>
        <begin position="1000"/>
        <end position="1207"/>
    </location>
</feature>
<feature type="region of interest" description="Disordered" evidence="1">
    <location>
        <begin position="903"/>
        <end position="953"/>
    </location>
</feature>
<feature type="compositionally biased region" description="Basic and acidic residues" evidence="1">
    <location>
        <begin position="393"/>
        <end position="411"/>
    </location>
</feature>
<reference evidence="4" key="1">
    <citation type="submission" date="2016-05" db="EMBL/GenBank/DDBJ databases">
        <authorList>
            <person name="Naeem Raeece"/>
        </authorList>
    </citation>
    <scope>NUCLEOTIDE SEQUENCE [LARGE SCALE GENOMIC DNA]</scope>
</reference>
<dbReference type="Gene3D" id="1.20.58.1970">
    <property type="match status" value="1"/>
</dbReference>
<gene>
    <name evidence="3" type="ORF">PMALA_018960</name>
</gene>
<feature type="compositionally biased region" description="Acidic residues" evidence="1">
    <location>
        <begin position="475"/>
        <end position="487"/>
    </location>
</feature>
<feature type="compositionally biased region" description="Basic residues" evidence="1">
    <location>
        <begin position="457"/>
        <end position="468"/>
    </location>
</feature>
<feature type="compositionally biased region" description="Basic and acidic residues" evidence="1">
    <location>
        <begin position="354"/>
        <end position="378"/>
    </location>
</feature>
<feature type="compositionally biased region" description="Low complexity" evidence="1">
    <location>
        <begin position="903"/>
        <end position="945"/>
    </location>
</feature>
<feature type="compositionally biased region" description="Acidic residues" evidence="1">
    <location>
        <begin position="41"/>
        <end position="50"/>
    </location>
</feature>
<dbReference type="PANTHER" id="PTHR24016">
    <property type="entry name" value="CONSERVED OLIGOMERIC GOLGI COMPLEX SUBUNIT 4"/>
    <property type="match status" value="1"/>
</dbReference>
<evidence type="ECO:0000313" key="3">
    <source>
        <dbReference type="EMBL" id="SBS87264.1"/>
    </source>
</evidence>
<dbReference type="Proteomes" id="UP000078597">
    <property type="component" value="Unassembled WGS sequence"/>
</dbReference>
<dbReference type="PANTHER" id="PTHR24016:SF0">
    <property type="entry name" value="CONSERVED OLIGOMERIC GOLGI COMPLEX SUBUNIT 4"/>
    <property type="match status" value="1"/>
</dbReference>
<dbReference type="InterPro" id="IPR048682">
    <property type="entry name" value="COG4"/>
</dbReference>
<proteinExistence type="predicted"/>
<feature type="compositionally biased region" description="Basic residues" evidence="1">
    <location>
        <begin position="1"/>
        <end position="14"/>
    </location>
</feature>
<accession>A0A1A8W7W1</accession>
<organism evidence="3 4">
    <name type="scientific">Plasmodium malariae</name>
    <dbReference type="NCBI Taxonomy" id="5858"/>
    <lineage>
        <taxon>Eukaryota</taxon>
        <taxon>Sar</taxon>
        <taxon>Alveolata</taxon>
        <taxon>Apicomplexa</taxon>
        <taxon>Aconoidasida</taxon>
        <taxon>Haemosporida</taxon>
        <taxon>Plasmodiidae</taxon>
        <taxon>Plasmodium</taxon>
        <taxon>Plasmodium (Plasmodium)</taxon>
    </lineage>
</organism>
<evidence type="ECO:0000256" key="1">
    <source>
        <dbReference type="SAM" id="MobiDB-lite"/>
    </source>
</evidence>
<feature type="compositionally biased region" description="Polar residues" evidence="1">
    <location>
        <begin position="379"/>
        <end position="392"/>
    </location>
</feature>
<feature type="compositionally biased region" description="Low complexity" evidence="1">
    <location>
        <begin position="224"/>
        <end position="235"/>
    </location>
</feature>
<sequence>MIKKRKKGEKKKGHRNESIQADCLSMPLDTNMQTHTSSTDTSEENESDMDEDVNKLNEYIEKLDLLNNSCELQIKMNQQKEKENFVNNIDDINIYIRKHISFKKKLDDINKSFKKNCNYEAFSRIEKVYKTISHINSSYEYITLKIKLDEYIEHIENNIKTNYLNTISYLNHFLEIRKNIYRYNSSSFLYSKDENYSNSNSNSNSKSNSNSNSNSKSKSKSKSNRNSNRNGNCNNEYWKFRSPEERIIENDIVDFVNYKRALIFHNFLSKKSDEHSQAYIQIYNMDREKINLLTRYYCNVKSLIEGEINECIKKKDIKSIKTKINTYLSLFQHKESSWSDLRNNNSNVSSVNKPNDKKSEGREVSWIGKREDGTEQHNHISNKGYSDNTNSHARIEKKERENDDIEKRYERYSGNSNRNRYNESYDDSFSSSKSESEHSGMSIRHKEKKNANEYAEKRRRRRRRRGKKGQMEEMKEGEEVEEEEQEQEQTQRQVEGREAEEPMTCNVDECMLYFEEYLYICYITITVVEMEVENVLDLLNKKVMSKEDNMYIECIKSTYKCLFKYNVFFEKLVHDNVIYIIYNRKIELLFNKVINVMFNRFFTQVKLSIQNFDELKNYDKNIEILSLLCYNFLSIKKYLHHLSFDKFQKINSLYDIKNYINTNIFSQETGLYKNLPYINLIQDTICSYIDHEVLFSKHCIDKAYILTDDIMLSLIDEKNKKEITLEDHFNFDDIINNNNEFTSTFLEDAFYIFQKSMCRSINMNEINTICVLINNIMIVLSTTLKNYLKENIKTSKNIYSSYIHDINNLKNFSFSSLLKSIDSNNYLEDNHSYKTLIIAQNFVSSLTYISGDHPSGIGSGNNNSGINNSGINNSGINNSGINSGSNNNSLGNLSRANSSKGAINLHNANNSANINNMGSKNTTSNNASSTNHKSMNNRSNDNSSGNNGGGSSGFSAGVEKAKDVYDYVTREHLQNLFNPLSDKKNMEGQIINSKFSYPHCINNLDACYQYIQKYKMFISNYFMEKFIENNNENKKEVQNYLLMFNNALANYDNLLKDYEKINMENCKTLLNILKIHFISQLVIIENINFDITHEQYSYYQLNDPYIQNLINRIKLILYHISLYYNQSIFHISINLLAEKICKYIERIIRTKKFSIYGCVQIDNDIRNLMLFFTSLTNINIKKEFSKLFEICELLNVSDIQDFKDFYDENKNNLNTSEIEGIISLRNDVSEELLKSIKLYMNLKMK</sequence>
<protein>
    <recommendedName>
        <fullName evidence="2">Conserved oligomeric Golgi complex subunit 4 C-terminal domain-containing protein</fullName>
    </recommendedName>
</protein>
<dbReference type="InterPro" id="IPR048684">
    <property type="entry name" value="COG4_C"/>
</dbReference>
<feature type="region of interest" description="Disordered" evidence="1">
    <location>
        <begin position="1"/>
        <end position="50"/>
    </location>
</feature>
<dbReference type="AlphaFoldDB" id="A0A1A8W7W1"/>
<name>A0A1A8W7W1_PLAMA</name>
<dbReference type="EMBL" id="FLQW01001006">
    <property type="protein sequence ID" value="SBS87264.1"/>
    <property type="molecule type" value="Genomic_DNA"/>
</dbReference>
<dbReference type="Pfam" id="PF20662">
    <property type="entry name" value="COG4_C"/>
    <property type="match status" value="1"/>
</dbReference>
<feature type="region of interest" description="Disordered" evidence="1">
    <location>
        <begin position="196"/>
        <end position="235"/>
    </location>
</feature>
<evidence type="ECO:0000259" key="2">
    <source>
        <dbReference type="Pfam" id="PF20662"/>
    </source>
</evidence>
<feature type="region of interest" description="Disordered" evidence="1">
    <location>
        <begin position="339"/>
        <end position="499"/>
    </location>
</feature>